<reference evidence="2 3" key="1">
    <citation type="journal article" date="2024" name="G3 (Bethesda)">
        <title>Genome assembly of Hibiscus sabdariffa L. provides insights into metabolisms of medicinal natural products.</title>
        <authorList>
            <person name="Kim T."/>
        </authorList>
    </citation>
    <scope>NUCLEOTIDE SEQUENCE [LARGE SCALE GENOMIC DNA]</scope>
    <source>
        <strain evidence="2">TK-2024</strain>
        <tissue evidence="2">Old leaves</tissue>
    </source>
</reference>
<proteinExistence type="predicted"/>
<organism evidence="2 3">
    <name type="scientific">Hibiscus sabdariffa</name>
    <name type="common">roselle</name>
    <dbReference type="NCBI Taxonomy" id="183260"/>
    <lineage>
        <taxon>Eukaryota</taxon>
        <taxon>Viridiplantae</taxon>
        <taxon>Streptophyta</taxon>
        <taxon>Embryophyta</taxon>
        <taxon>Tracheophyta</taxon>
        <taxon>Spermatophyta</taxon>
        <taxon>Magnoliopsida</taxon>
        <taxon>eudicotyledons</taxon>
        <taxon>Gunneridae</taxon>
        <taxon>Pentapetalae</taxon>
        <taxon>rosids</taxon>
        <taxon>malvids</taxon>
        <taxon>Malvales</taxon>
        <taxon>Malvaceae</taxon>
        <taxon>Malvoideae</taxon>
        <taxon>Hibiscus</taxon>
    </lineage>
</organism>
<gene>
    <name evidence="2" type="ORF">V6N12_011645</name>
</gene>
<evidence type="ECO:0000256" key="1">
    <source>
        <dbReference type="SAM" id="Phobius"/>
    </source>
</evidence>
<accession>A0ABR1ZEA8</accession>
<sequence length="67" mass="7879">MLWFEEVPPKLLPWFKRIVDARNLRDFLVVSLLTVYYSGLFSHYTLFLGDPEFTSPDAYPRKNGTLP</sequence>
<evidence type="ECO:0000313" key="3">
    <source>
        <dbReference type="Proteomes" id="UP001472677"/>
    </source>
</evidence>
<keyword evidence="1" id="KW-0472">Membrane</keyword>
<keyword evidence="1" id="KW-1133">Transmembrane helix</keyword>
<keyword evidence="3" id="KW-1185">Reference proteome</keyword>
<protein>
    <submittedName>
        <fullName evidence="2">Uncharacterized protein</fullName>
    </submittedName>
</protein>
<comment type="caution">
    <text evidence="2">The sequence shown here is derived from an EMBL/GenBank/DDBJ whole genome shotgun (WGS) entry which is preliminary data.</text>
</comment>
<dbReference type="EMBL" id="JBBPBM010002432">
    <property type="protein sequence ID" value="KAK8478721.1"/>
    <property type="molecule type" value="Genomic_DNA"/>
</dbReference>
<feature type="transmembrane region" description="Helical" evidence="1">
    <location>
        <begin position="27"/>
        <end position="47"/>
    </location>
</feature>
<name>A0ABR1ZEA8_9ROSI</name>
<dbReference type="Proteomes" id="UP001472677">
    <property type="component" value="Unassembled WGS sequence"/>
</dbReference>
<evidence type="ECO:0000313" key="2">
    <source>
        <dbReference type="EMBL" id="KAK8478721.1"/>
    </source>
</evidence>
<keyword evidence="1" id="KW-0812">Transmembrane</keyword>